<dbReference type="Proteomes" id="UP000193560">
    <property type="component" value="Unassembled WGS sequence"/>
</dbReference>
<feature type="region of interest" description="Disordered" evidence="1">
    <location>
        <begin position="284"/>
        <end position="305"/>
    </location>
</feature>
<proteinExistence type="predicted"/>
<feature type="region of interest" description="Disordered" evidence="1">
    <location>
        <begin position="431"/>
        <end position="580"/>
    </location>
</feature>
<evidence type="ECO:0000313" key="2">
    <source>
        <dbReference type="EMBL" id="ORZ15372.1"/>
    </source>
</evidence>
<dbReference type="EMBL" id="MCGE01000013">
    <property type="protein sequence ID" value="ORZ15372.1"/>
    <property type="molecule type" value="Genomic_DNA"/>
</dbReference>
<dbReference type="OrthoDB" id="10255234at2759"/>
<organism evidence="2 3">
    <name type="scientific">Absidia repens</name>
    <dbReference type="NCBI Taxonomy" id="90262"/>
    <lineage>
        <taxon>Eukaryota</taxon>
        <taxon>Fungi</taxon>
        <taxon>Fungi incertae sedis</taxon>
        <taxon>Mucoromycota</taxon>
        <taxon>Mucoromycotina</taxon>
        <taxon>Mucoromycetes</taxon>
        <taxon>Mucorales</taxon>
        <taxon>Cunninghamellaceae</taxon>
        <taxon>Absidia</taxon>
    </lineage>
</organism>
<dbReference type="GO" id="GO:0045944">
    <property type="term" value="P:positive regulation of transcription by RNA polymerase II"/>
    <property type="evidence" value="ECO:0007669"/>
    <property type="project" value="TreeGrafter"/>
</dbReference>
<dbReference type="InterPro" id="IPR051647">
    <property type="entry name" value="Mediator_comp_sub12"/>
</dbReference>
<reference evidence="2 3" key="1">
    <citation type="submission" date="2016-07" db="EMBL/GenBank/DDBJ databases">
        <title>Pervasive Adenine N6-methylation of Active Genes in Fungi.</title>
        <authorList>
            <consortium name="DOE Joint Genome Institute"/>
            <person name="Mondo S.J."/>
            <person name="Dannebaum R.O."/>
            <person name="Kuo R.C."/>
            <person name="Labutti K."/>
            <person name="Haridas S."/>
            <person name="Kuo A."/>
            <person name="Salamov A."/>
            <person name="Ahrendt S.R."/>
            <person name="Lipzen A."/>
            <person name="Sullivan W."/>
            <person name="Andreopoulos W.B."/>
            <person name="Clum A."/>
            <person name="Lindquist E."/>
            <person name="Daum C."/>
            <person name="Ramamoorthy G.K."/>
            <person name="Gryganskyi A."/>
            <person name="Culley D."/>
            <person name="Magnuson J.K."/>
            <person name="James T.Y."/>
            <person name="O'Malley M.A."/>
            <person name="Stajich J.E."/>
            <person name="Spatafora J.W."/>
            <person name="Visel A."/>
            <person name="Grigoriev I.V."/>
        </authorList>
    </citation>
    <scope>NUCLEOTIDE SEQUENCE [LARGE SCALE GENOMIC DNA]</scope>
    <source>
        <strain evidence="2 3">NRRL 1336</strain>
    </source>
</reference>
<name>A0A1X2IGU6_9FUNG</name>
<dbReference type="GO" id="GO:0016592">
    <property type="term" value="C:mediator complex"/>
    <property type="evidence" value="ECO:0007669"/>
    <property type="project" value="TreeGrafter"/>
</dbReference>
<comment type="caution">
    <text evidence="2">The sequence shown here is derived from an EMBL/GenBank/DDBJ whole genome shotgun (WGS) entry which is preliminary data.</text>
</comment>
<feature type="compositionally biased region" description="Low complexity" evidence="1">
    <location>
        <begin position="553"/>
        <end position="568"/>
    </location>
</feature>
<dbReference type="PANTHER" id="PTHR46007">
    <property type="entry name" value="MEDIATOR OF RNA POLYMERASE II TRANSCRIPTION SUBUNIT 12"/>
    <property type="match status" value="1"/>
</dbReference>
<dbReference type="PANTHER" id="PTHR46007:SF8">
    <property type="entry name" value="C2H2-TYPE DOMAIN-CONTAINING PROTEIN"/>
    <property type="match status" value="1"/>
</dbReference>
<evidence type="ECO:0000256" key="1">
    <source>
        <dbReference type="SAM" id="MobiDB-lite"/>
    </source>
</evidence>
<protein>
    <submittedName>
        <fullName evidence="2">Uncharacterized protein</fullName>
    </submittedName>
</protein>
<accession>A0A1X2IGU6</accession>
<feature type="compositionally biased region" description="Low complexity" evidence="1">
    <location>
        <begin position="475"/>
        <end position="490"/>
    </location>
</feature>
<keyword evidence="3" id="KW-1185">Reference proteome</keyword>
<gene>
    <name evidence="2" type="ORF">BCR42DRAFT_416957</name>
</gene>
<feature type="compositionally biased region" description="Low complexity" evidence="1">
    <location>
        <begin position="288"/>
        <end position="302"/>
    </location>
</feature>
<feature type="compositionally biased region" description="Polar residues" evidence="1">
    <location>
        <begin position="452"/>
        <end position="468"/>
    </location>
</feature>
<feature type="compositionally biased region" description="Low complexity" evidence="1">
    <location>
        <begin position="433"/>
        <end position="451"/>
    </location>
</feature>
<sequence length="844" mass="96799">MISYFILKKSGRIIYQSVDDDKLDGSDTDHIRYLPLLLIKDLIKAELYDHIHHVKSSGKVAAFWERHNLLFIACTKQERIPLAVLHKHLFIIDNYLRFSFGPQWQLRLHNETTTPHSRRALYPTITRDHLTTCLAQLPFLGTSQTLRSHHCLCLVEQIDLQEELNNIQLFSSSPRRTSPITVLGQQRYHDNLQYMETDRCPGNWNHALLFAREKVVVRCSNKDQHRNTPITDDLLYYLKMMVMDYVCENMDYENPEQGSNLKQQQNASVPQTIARSMTADMTNNEIISPSTSSPTLCTSTSTNDTPTQKSPSFAYVYNSNAASPFKIQTKSAVTQVSPSTTTIPLVSWSNPPPLIHSHLLSRFPKEYLYGDGISRTTSNTTMRELDDDILQEMTAAMKVTSLTPSLDHHYQHHQYGSDTQLPPNAKALYQKYHQQQQQQQQQRQHQQQQQQISFSPVSPPTSFESTPTKDIPHLSSSFPSPSTPITSNIPEGNTNRTRQRHNSEDGFASRASPILRRSSASTSPLGRTSRQSIPGRHQPYISPEKHISPNYASDDSSSQEGHSQQQQKQKQRQSHQHGTIKTVRRWLKHGNRIISTRVCLALASDGLVVVLLFSDEMLSIDSSSTSNSKSLQNQQHQQYYHQQIKQFTMMLRTSLCDFTSFLLTKEQVHFTILSFASTYPGLVHFMHIKKGVVFSPRLVDLNEMDKHHEILHEIFETYAIKPVTSQDTVIGKWRWPTVTRLKKLCANMLSTGLSSRLSPPSIRSLQEPTRHRQGFQLMYLSGRHLQSNSNSQGGTQQQQQQQNWVDLDHGDELLAIYFNFVPKDRIWAMHHQLLSDVSQRHFMK</sequence>
<dbReference type="AlphaFoldDB" id="A0A1X2IGU6"/>
<feature type="compositionally biased region" description="Polar residues" evidence="1">
    <location>
        <begin position="518"/>
        <end position="532"/>
    </location>
</feature>
<dbReference type="GO" id="GO:0003713">
    <property type="term" value="F:transcription coactivator activity"/>
    <property type="evidence" value="ECO:0007669"/>
    <property type="project" value="TreeGrafter"/>
</dbReference>
<evidence type="ECO:0000313" key="3">
    <source>
        <dbReference type="Proteomes" id="UP000193560"/>
    </source>
</evidence>